<evidence type="ECO:0000313" key="2">
    <source>
        <dbReference type="EMBL" id="GFS62542.1"/>
    </source>
</evidence>
<dbReference type="EMBL" id="BMAV01027821">
    <property type="protein sequence ID" value="GFS62542.1"/>
    <property type="molecule type" value="Genomic_DNA"/>
</dbReference>
<dbReference type="PANTHER" id="PTHR46060">
    <property type="entry name" value="MARINER MOS1 TRANSPOSASE-LIKE PROTEIN"/>
    <property type="match status" value="1"/>
</dbReference>
<evidence type="ECO:0000313" key="3">
    <source>
        <dbReference type="Proteomes" id="UP000886998"/>
    </source>
</evidence>
<organism evidence="2 3">
    <name type="scientific">Trichonephila inaurata madagascariensis</name>
    <dbReference type="NCBI Taxonomy" id="2747483"/>
    <lineage>
        <taxon>Eukaryota</taxon>
        <taxon>Metazoa</taxon>
        <taxon>Ecdysozoa</taxon>
        <taxon>Arthropoda</taxon>
        <taxon>Chelicerata</taxon>
        <taxon>Arachnida</taxon>
        <taxon>Araneae</taxon>
        <taxon>Araneomorphae</taxon>
        <taxon>Entelegynae</taxon>
        <taxon>Araneoidea</taxon>
        <taxon>Nephilidae</taxon>
        <taxon>Trichonephila</taxon>
        <taxon>Trichonephila inaurata</taxon>
    </lineage>
</organism>
<keyword evidence="1" id="KW-0732">Signal</keyword>
<name>A0A8X6IWD6_9ARAC</name>
<evidence type="ECO:0008006" key="4">
    <source>
        <dbReference type="Google" id="ProtNLM"/>
    </source>
</evidence>
<feature type="signal peptide" evidence="1">
    <location>
        <begin position="1"/>
        <end position="16"/>
    </location>
</feature>
<comment type="caution">
    <text evidence="2">The sequence shown here is derived from an EMBL/GenBank/DDBJ whole genome shotgun (WGS) entry which is preliminary data.</text>
</comment>
<gene>
    <name evidence="2" type="ORF">TNIN_134411</name>
</gene>
<dbReference type="AlphaFoldDB" id="A0A8X6IWD6"/>
<evidence type="ECO:0000256" key="1">
    <source>
        <dbReference type="SAM" id="SignalP"/>
    </source>
</evidence>
<dbReference type="GO" id="GO:0003676">
    <property type="term" value="F:nucleic acid binding"/>
    <property type="evidence" value="ECO:0007669"/>
    <property type="project" value="InterPro"/>
</dbReference>
<feature type="chain" id="PRO_5036505399" description="Histone-lysine N-methyltransferase SETMAR" evidence="1">
    <location>
        <begin position="17"/>
        <end position="78"/>
    </location>
</feature>
<accession>A0A8X6IWD6</accession>
<dbReference type="Gene3D" id="3.30.420.10">
    <property type="entry name" value="Ribonuclease H-like superfamily/Ribonuclease H"/>
    <property type="match status" value="1"/>
</dbReference>
<dbReference type="InterPro" id="IPR036397">
    <property type="entry name" value="RNaseH_sf"/>
</dbReference>
<protein>
    <recommendedName>
        <fullName evidence="4">Histone-lysine N-methyltransferase SETMAR</fullName>
    </recommendedName>
</protein>
<dbReference type="Proteomes" id="UP000886998">
    <property type="component" value="Unassembled WGS sequence"/>
</dbReference>
<reference evidence="2" key="1">
    <citation type="submission" date="2020-08" db="EMBL/GenBank/DDBJ databases">
        <title>Multicomponent nature underlies the extraordinary mechanical properties of spider dragline silk.</title>
        <authorList>
            <person name="Kono N."/>
            <person name="Nakamura H."/>
            <person name="Mori M."/>
            <person name="Yoshida Y."/>
            <person name="Ohtoshi R."/>
            <person name="Malay A.D."/>
            <person name="Moran D.A.P."/>
            <person name="Tomita M."/>
            <person name="Numata K."/>
            <person name="Arakawa K."/>
        </authorList>
    </citation>
    <scope>NUCLEOTIDE SEQUENCE</scope>
</reference>
<dbReference type="OrthoDB" id="10017160at2759"/>
<dbReference type="InterPro" id="IPR052709">
    <property type="entry name" value="Transposase-MT_Hybrid"/>
</dbReference>
<keyword evidence="3" id="KW-1185">Reference proteome</keyword>
<sequence length="78" mass="8783">MLIRLLFIATESVVLLYDNARPDVSGVAHVEQAKFKWEQLDHPPYSLDMSPCDFHVLGPLKKRLKGSASTQTTNSRTL</sequence>
<proteinExistence type="predicted"/>
<dbReference type="PANTHER" id="PTHR46060:SF1">
    <property type="entry name" value="MARINER MOS1 TRANSPOSASE-LIKE PROTEIN"/>
    <property type="match status" value="1"/>
</dbReference>